<reference evidence="3 4" key="1">
    <citation type="submission" date="2017-11" db="EMBL/GenBank/DDBJ databases">
        <title>De novo assembly and phasing of dikaryotic genomes from two isolates of Puccinia coronata f. sp. avenae, the causal agent of oat crown rust.</title>
        <authorList>
            <person name="Miller M.E."/>
            <person name="Zhang Y."/>
            <person name="Omidvar V."/>
            <person name="Sperschneider J."/>
            <person name="Schwessinger B."/>
            <person name="Raley C."/>
            <person name="Palmer J.M."/>
            <person name="Garnica D."/>
            <person name="Upadhyaya N."/>
            <person name="Rathjen J."/>
            <person name="Taylor J.M."/>
            <person name="Park R.F."/>
            <person name="Dodds P.N."/>
            <person name="Hirsch C.D."/>
            <person name="Kianian S.F."/>
            <person name="Figueroa M."/>
        </authorList>
    </citation>
    <scope>NUCLEOTIDE SEQUENCE [LARGE SCALE GENOMIC DNA]</scope>
    <source>
        <strain evidence="2">12NC29</strain>
        <strain evidence="1">12SD80</strain>
    </source>
</reference>
<comment type="caution">
    <text evidence="1">The sequence shown here is derived from an EMBL/GenBank/DDBJ whole genome shotgun (WGS) entry which is preliminary data.</text>
</comment>
<protein>
    <submittedName>
        <fullName evidence="1">Uncharacterized protein</fullName>
    </submittedName>
</protein>
<dbReference type="Proteomes" id="UP000235392">
    <property type="component" value="Unassembled WGS sequence"/>
</dbReference>
<organism evidence="1 4">
    <name type="scientific">Puccinia coronata f. sp. avenae</name>
    <dbReference type="NCBI Taxonomy" id="200324"/>
    <lineage>
        <taxon>Eukaryota</taxon>
        <taxon>Fungi</taxon>
        <taxon>Dikarya</taxon>
        <taxon>Basidiomycota</taxon>
        <taxon>Pucciniomycotina</taxon>
        <taxon>Pucciniomycetes</taxon>
        <taxon>Pucciniales</taxon>
        <taxon>Pucciniaceae</taxon>
        <taxon>Puccinia</taxon>
    </lineage>
</organism>
<proteinExistence type="predicted"/>
<name>A0A2N5VK33_9BASI</name>
<evidence type="ECO:0000313" key="2">
    <source>
        <dbReference type="EMBL" id="PLW54473.1"/>
    </source>
</evidence>
<dbReference type="AlphaFoldDB" id="A0A2N5VK33"/>
<dbReference type="EMBL" id="PGCJ01000045">
    <property type="protein sequence ID" value="PLW54473.1"/>
    <property type="molecule type" value="Genomic_DNA"/>
</dbReference>
<evidence type="ECO:0000313" key="3">
    <source>
        <dbReference type="Proteomes" id="UP000235388"/>
    </source>
</evidence>
<sequence length="142" mass="16427">MHEPQKEVLLLNYSFFPHLKNARVLIASTGEQQRVAKCTYTGESKQRTTKQLKKSSAAITFGEVYQGFRPSWKPNFTTSPCHVRPDRCLTHTPSSTASKKNIHSDQTFQREKWIRIPIPEIWELLKSVKSTSRNFSRKFTSV</sequence>
<evidence type="ECO:0000313" key="4">
    <source>
        <dbReference type="Proteomes" id="UP000235392"/>
    </source>
</evidence>
<dbReference type="Proteomes" id="UP000235388">
    <property type="component" value="Unassembled WGS sequence"/>
</dbReference>
<dbReference type="EMBL" id="PGCI01000011">
    <property type="protein sequence ID" value="PLW50340.1"/>
    <property type="molecule type" value="Genomic_DNA"/>
</dbReference>
<gene>
    <name evidence="2" type="ORF">PCANC_05617</name>
    <name evidence="1" type="ORF">PCASD_01735</name>
</gene>
<accession>A0A2N5VK33</accession>
<keyword evidence="3" id="KW-1185">Reference proteome</keyword>
<evidence type="ECO:0000313" key="1">
    <source>
        <dbReference type="EMBL" id="PLW50340.1"/>
    </source>
</evidence>